<dbReference type="InterPro" id="IPR011701">
    <property type="entry name" value="MFS"/>
</dbReference>
<feature type="transmembrane region" description="Helical" evidence="7">
    <location>
        <begin position="156"/>
        <end position="177"/>
    </location>
</feature>
<dbReference type="SUPFAM" id="SSF103473">
    <property type="entry name" value="MFS general substrate transporter"/>
    <property type="match status" value="1"/>
</dbReference>
<dbReference type="CDD" id="cd17321">
    <property type="entry name" value="MFS_MMR_MDR_like"/>
    <property type="match status" value="1"/>
</dbReference>
<keyword evidence="10" id="KW-1185">Reference proteome</keyword>
<feature type="transmembrane region" description="Helical" evidence="7">
    <location>
        <begin position="62"/>
        <end position="85"/>
    </location>
</feature>
<evidence type="ECO:0000256" key="5">
    <source>
        <dbReference type="ARBA" id="ARBA00022989"/>
    </source>
</evidence>
<accession>A0A2S6H1R6</accession>
<feature type="transmembrane region" description="Helical" evidence="7">
    <location>
        <begin position="217"/>
        <end position="237"/>
    </location>
</feature>
<gene>
    <name evidence="9" type="ORF">CLV40_101615</name>
</gene>
<dbReference type="Pfam" id="PF07690">
    <property type="entry name" value="MFS_1"/>
    <property type="match status" value="2"/>
</dbReference>
<protein>
    <submittedName>
        <fullName evidence="9">EmrB/QacA subfamily drug resistance transporter</fullName>
    </submittedName>
</protein>
<dbReference type="AlphaFoldDB" id="A0A2S6H1R6"/>
<proteinExistence type="predicted"/>
<comment type="subcellular location">
    <subcellularLocation>
        <location evidence="1">Cell membrane</location>
        <topology evidence="1">Multi-pass membrane protein</topology>
    </subcellularLocation>
</comment>
<keyword evidence="2" id="KW-0813">Transport</keyword>
<dbReference type="Proteomes" id="UP000239203">
    <property type="component" value="Unassembled WGS sequence"/>
</dbReference>
<reference evidence="9 10" key="1">
    <citation type="submission" date="2018-02" db="EMBL/GenBank/DDBJ databases">
        <title>Genomic Encyclopedia of Archaeal and Bacterial Type Strains, Phase II (KMG-II): from individual species to whole genera.</title>
        <authorList>
            <person name="Goeker M."/>
        </authorList>
    </citation>
    <scope>NUCLEOTIDE SEQUENCE [LARGE SCALE GENOMIC DNA]</scope>
    <source>
        <strain evidence="9 10">YU 961-1</strain>
    </source>
</reference>
<keyword evidence="3" id="KW-1003">Cell membrane</keyword>
<dbReference type="Gene3D" id="1.20.1720.10">
    <property type="entry name" value="Multidrug resistance protein D"/>
    <property type="match status" value="1"/>
</dbReference>
<keyword evidence="5 7" id="KW-1133">Transmembrane helix</keyword>
<sequence length="479" mass="47984">MSTETSPDAADQGASPPAAAPARAAAAFGLILAAIVGAEFLLQLDGTIVTVALPDLQDHLGVGVVAASWVPNAFLLAFGGLLLFSGRLGDTIGHRRVFLVGIGLITVASLVAGLAPNLPVLLVGRALQGAGAALAGPAGLALLTTVFEGERQAKAFGLYSTVTGLGAAAGMILGAVLTHLGDWRWSLLVNVPVGLVILVIALRTLGVRGDVKRGHSLGLPSAVLATGALVLLVFGLVGAAEAGWGSTRALLPLAAGVVAIGALVAVDRKASEPLLPGRVFALRARAGSFVVLLLLASVLTGFLLYLVQFLQVALKFTPLQAGLGILPFGLALLVVIQFGTPRLAKVDIKVRGLAGLALVLVGVLWLTGLDGADSYAAGVLGPIIVLGLGVGLAIVPVNMVILTTSAPEDIGITSGLLQTSLTIGGVFGVAILLVPYTGGAPGDSIGTLFVWSSVIVAAALVVAALTWFGGRKPEPAAAG</sequence>
<organism evidence="9 10">
    <name type="scientific">Actinokineospora auranticolor</name>
    <dbReference type="NCBI Taxonomy" id="155976"/>
    <lineage>
        <taxon>Bacteria</taxon>
        <taxon>Bacillati</taxon>
        <taxon>Actinomycetota</taxon>
        <taxon>Actinomycetes</taxon>
        <taxon>Pseudonocardiales</taxon>
        <taxon>Pseudonocardiaceae</taxon>
        <taxon>Actinokineospora</taxon>
    </lineage>
</organism>
<evidence type="ECO:0000313" key="10">
    <source>
        <dbReference type="Proteomes" id="UP000239203"/>
    </source>
</evidence>
<feature type="transmembrane region" description="Helical" evidence="7">
    <location>
        <begin position="249"/>
        <end position="266"/>
    </location>
</feature>
<feature type="transmembrane region" description="Helical" evidence="7">
    <location>
        <begin position="183"/>
        <end position="205"/>
    </location>
</feature>
<evidence type="ECO:0000256" key="2">
    <source>
        <dbReference type="ARBA" id="ARBA00022448"/>
    </source>
</evidence>
<dbReference type="GO" id="GO:0022857">
    <property type="term" value="F:transmembrane transporter activity"/>
    <property type="evidence" value="ECO:0007669"/>
    <property type="project" value="InterPro"/>
</dbReference>
<dbReference type="PANTHER" id="PTHR42718">
    <property type="entry name" value="MAJOR FACILITATOR SUPERFAMILY MULTIDRUG TRANSPORTER MFSC"/>
    <property type="match status" value="1"/>
</dbReference>
<name>A0A2S6H1R6_9PSEU</name>
<evidence type="ECO:0000256" key="4">
    <source>
        <dbReference type="ARBA" id="ARBA00022692"/>
    </source>
</evidence>
<dbReference type="PROSITE" id="PS50850">
    <property type="entry name" value="MFS"/>
    <property type="match status" value="1"/>
</dbReference>
<evidence type="ECO:0000256" key="7">
    <source>
        <dbReference type="SAM" id="Phobius"/>
    </source>
</evidence>
<dbReference type="PRINTS" id="PR01036">
    <property type="entry name" value="TCRTETB"/>
</dbReference>
<dbReference type="EMBL" id="PTIX01000001">
    <property type="protein sequence ID" value="PPK71425.1"/>
    <property type="molecule type" value="Genomic_DNA"/>
</dbReference>
<evidence type="ECO:0000256" key="3">
    <source>
        <dbReference type="ARBA" id="ARBA00022475"/>
    </source>
</evidence>
<keyword evidence="4 7" id="KW-0812">Transmembrane</keyword>
<dbReference type="RefSeq" id="WP_104476597.1">
    <property type="nucleotide sequence ID" value="NZ_CP154825.1"/>
</dbReference>
<feature type="domain" description="Major facilitator superfamily (MFS) profile" evidence="8">
    <location>
        <begin position="31"/>
        <end position="471"/>
    </location>
</feature>
<feature type="transmembrane region" description="Helical" evidence="7">
    <location>
        <begin position="448"/>
        <end position="468"/>
    </location>
</feature>
<dbReference type="OrthoDB" id="4325372at2"/>
<dbReference type="InterPro" id="IPR036259">
    <property type="entry name" value="MFS_trans_sf"/>
</dbReference>
<feature type="transmembrane region" description="Helical" evidence="7">
    <location>
        <begin position="97"/>
        <end position="115"/>
    </location>
</feature>
<feature type="transmembrane region" description="Helical" evidence="7">
    <location>
        <begin position="375"/>
        <end position="403"/>
    </location>
</feature>
<evidence type="ECO:0000256" key="6">
    <source>
        <dbReference type="ARBA" id="ARBA00023136"/>
    </source>
</evidence>
<feature type="transmembrane region" description="Helical" evidence="7">
    <location>
        <begin position="350"/>
        <end position="369"/>
    </location>
</feature>
<feature type="transmembrane region" description="Helical" evidence="7">
    <location>
        <begin position="319"/>
        <end position="338"/>
    </location>
</feature>
<keyword evidence="6 7" id="KW-0472">Membrane</keyword>
<feature type="transmembrane region" description="Helical" evidence="7">
    <location>
        <begin position="24"/>
        <end position="42"/>
    </location>
</feature>
<dbReference type="Gene3D" id="1.20.1250.20">
    <property type="entry name" value="MFS general substrate transporter like domains"/>
    <property type="match status" value="1"/>
</dbReference>
<feature type="transmembrane region" description="Helical" evidence="7">
    <location>
        <begin position="127"/>
        <end position="147"/>
    </location>
</feature>
<feature type="transmembrane region" description="Helical" evidence="7">
    <location>
        <begin position="415"/>
        <end position="436"/>
    </location>
</feature>
<evidence type="ECO:0000259" key="8">
    <source>
        <dbReference type="PROSITE" id="PS50850"/>
    </source>
</evidence>
<dbReference type="PANTHER" id="PTHR42718:SF46">
    <property type="entry name" value="BLR6921 PROTEIN"/>
    <property type="match status" value="1"/>
</dbReference>
<evidence type="ECO:0000313" key="9">
    <source>
        <dbReference type="EMBL" id="PPK71425.1"/>
    </source>
</evidence>
<evidence type="ECO:0000256" key="1">
    <source>
        <dbReference type="ARBA" id="ARBA00004651"/>
    </source>
</evidence>
<comment type="caution">
    <text evidence="9">The sequence shown here is derived from an EMBL/GenBank/DDBJ whole genome shotgun (WGS) entry which is preliminary data.</text>
</comment>
<dbReference type="GO" id="GO:0005886">
    <property type="term" value="C:plasma membrane"/>
    <property type="evidence" value="ECO:0007669"/>
    <property type="project" value="UniProtKB-SubCell"/>
</dbReference>
<dbReference type="InterPro" id="IPR020846">
    <property type="entry name" value="MFS_dom"/>
</dbReference>
<feature type="transmembrane region" description="Helical" evidence="7">
    <location>
        <begin position="286"/>
        <end position="307"/>
    </location>
</feature>